<keyword evidence="2 4" id="KW-0238">DNA-binding</keyword>
<comment type="caution">
    <text evidence="8">The sequence shown here is derived from an EMBL/GenBank/DDBJ whole genome shotgun (WGS) entry which is preliminary data.</text>
</comment>
<evidence type="ECO:0000256" key="3">
    <source>
        <dbReference type="ARBA" id="ARBA00023172"/>
    </source>
</evidence>
<evidence type="ECO:0000259" key="7">
    <source>
        <dbReference type="PROSITE" id="PS51900"/>
    </source>
</evidence>
<dbReference type="PROSITE" id="PS51900">
    <property type="entry name" value="CB"/>
    <property type="match status" value="1"/>
</dbReference>
<evidence type="ECO:0000313" key="8">
    <source>
        <dbReference type="EMBL" id="GEK82341.1"/>
    </source>
</evidence>
<keyword evidence="9" id="KW-1185">Reference proteome</keyword>
<evidence type="ECO:0000256" key="5">
    <source>
        <dbReference type="SAM" id="MobiDB-lite"/>
    </source>
</evidence>
<dbReference type="InterPro" id="IPR004107">
    <property type="entry name" value="Integrase_SAM-like_N"/>
</dbReference>
<evidence type="ECO:0000256" key="1">
    <source>
        <dbReference type="ARBA" id="ARBA00022908"/>
    </source>
</evidence>
<dbReference type="InterPro" id="IPR050090">
    <property type="entry name" value="Tyrosine_recombinase_XerCD"/>
</dbReference>
<protein>
    <submittedName>
        <fullName evidence="8">Phage integrase</fullName>
    </submittedName>
</protein>
<evidence type="ECO:0000256" key="2">
    <source>
        <dbReference type="ARBA" id="ARBA00023125"/>
    </source>
</evidence>
<dbReference type="InterPro" id="IPR010998">
    <property type="entry name" value="Integrase_recombinase_N"/>
</dbReference>
<dbReference type="Pfam" id="PF14659">
    <property type="entry name" value="Phage_int_SAM_3"/>
    <property type="match status" value="1"/>
</dbReference>
<dbReference type="Proteomes" id="UP000321154">
    <property type="component" value="Unassembled WGS sequence"/>
</dbReference>
<dbReference type="Gene3D" id="1.10.443.10">
    <property type="entry name" value="Intergrase catalytic core"/>
    <property type="match status" value="1"/>
</dbReference>
<dbReference type="EMBL" id="BJUV01000004">
    <property type="protein sequence ID" value="GEK82341.1"/>
    <property type="molecule type" value="Genomic_DNA"/>
</dbReference>
<reference evidence="8 9" key="1">
    <citation type="submission" date="2019-07" db="EMBL/GenBank/DDBJ databases">
        <title>Whole genome shotgun sequence of Frigoribacterium faeni NBRC 103066.</title>
        <authorList>
            <person name="Hosoyama A."/>
            <person name="Uohara A."/>
            <person name="Ohji S."/>
            <person name="Ichikawa N."/>
        </authorList>
    </citation>
    <scope>NUCLEOTIDE SEQUENCE [LARGE SCALE GENOMIC DNA]</scope>
    <source>
        <strain evidence="8 9">NBRC 103066</strain>
    </source>
</reference>
<dbReference type="SUPFAM" id="SSF56349">
    <property type="entry name" value="DNA breaking-rejoining enzymes"/>
    <property type="match status" value="1"/>
</dbReference>
<evidence type="ECO:0000256" key="4">
    <source>
        <dbReference type="PROSITE-ProRule" id="PRU01248"/>
    </source>
</evidence>
<dbReference type="PROSITE" id="PS51898">
    <property type="entry name" value="TYR_RECOMBINASE"/>
    <property type="match status" value="1"/>
</dbReference>
<evidence type="ECO:0000259" key="6">
    <source>
        <dbReference type="PROSITE" id="PS51898"/>
    </source>
</evidence>
<dbReference type="InterPro" id="IPR011010">
    <property type="entry name" value="DNA_brk_join_enz"/>
</dbReference>
<evidence type="ECO:0000313" key="9">
    <source>
        <dbReference type="Proteomes" id="UP000321154"/>
    </source>
</evidence>
<proteinExistence type="predicted"/>
<dbReference type="InterPro" id="IPR002104">
    <property type="entry name" value="Integrase_catalytic"/>
</dbReference>
<name>A0ABQ0ULH6_9MICO</name>
<keyword evidence="3" id="KW-0233">DNA recombination</keyword>
<keyword evidence="1" id="KW-0229">DNA integration</keyword>
<dbReference type="InterPro" id="IPR044068">
    <property type="entry name" value="CB"/>
</dbReference>
<dbReference type="PANTHER" id="PTHR30349">
    <property type="entry name" value="PHAGE INTEGRASE-RELATED"/>
    <property type="match status" value="1"/>
</dbReference>
<feature type="domain" description="Core-binding (CB)" evidence="7">
    <location>
        <begin position="93"/>
        <end position="176"/>
    </location>
</feature>
<sequence length="438" mass="49298">MQGLMNQPAAMRRTSRATVRRVPKDETQPLLYWQASIETDPDRYGKRRRRVVRSKDPDECQRKLYAALAEEARKVRRPVQPLLPPMPALHTSGSTGEWVQYWYEAIAKMEVAPKTAATYKSMIQGQILPTLGDVPLIELSAADVRSLSAAVRDKGLSGATALQAHRVLSASLTQAYREGYVHRNVARLTKPPKKDANRLATLTVYDAQQILKEAIRERLGSRWAAALLTGARQGELLGLELDRISDTLDLSWQLQRLTWVHGCKSFCGWQRGAECPERFVDAPAGHERRELAGGLWLTRPKSAAGWRVIPLVEPLRTLIDARIEAAQQEHNPHGLLWTMDTGRRRRDTQGRPIDPGIDSKNWHRLLDQVGVPHVRLHDARHAAIDLLYEAGAPEIVIKDIVGHASIDMSRRYRGRRSMTPMQDALKAMAQILESRHGA</sequence>
<gene>
    <name evidence="8" type="ORF">FFA01_06500</name>
</gene>
<accession>A0ABQ0ULH6</accession>
<dbReference type="Gene3D" id="1.10.150.130">
    <property type="match status" value="1"/>
</dbReference>
<feature type="domain" description="Tyr recombinase" evidence="6">
    <location>
        <begin position="197"/>
        <end position="426"/>
    </location>
</feature>
<dbReference type="InterPro" id="IPR013762">
    <property type="entry name" value="Integrase-like_cat_sf"/>
</dbReference>
<feature type="region of interest" description="Disordered" evidence="5">
    <location>
        <begin position="1"/>
        <end position="21"/>
    </location>
</feature>
<organism evidence="8 9">
    <name type="scientific">Frigoribacterium faeni</name>
    <dbReference type="NCBI Taxonomy" id="145483"/>
    <lineage>
        <taxon>Bacteria</taxon>
        <taxon>Bacillati</taxon>
        <taxon>Actinomycetota</taxon>
        <taxon>Actinomycetes</taxon>
        <taxon>Micrococcales</taxon>
        <taxon>Microbacteriaceae</taxon>
        <taxon>Frigoribacterium</taxon>
    </lineage>
</organism>
<dbReference type="Pfam" id="PF00589">
    <property type="entry name" value="Phage_integrase"/>
    <property type="match status" value="1"/>
</dbReference>
<dbReference type="PANTHER" id="PTHR30349:SF91">
    <property type="entry name" value="INTA PROTEIN"/>
    <property type="match status" value="1"/>
</dbReference>